<evidence type="ECO:0000256" key="1">
    <source>
        <dbReference type="ARBA" id="ARBA00007469"/>
    </source>
</evidence>
<evidence type="ECO:0000256" key="2">
    <source>
        <dbReference type="SAM" id="MobiDB-lite"/>
    </source>
</evidence>
<organism evidence="3">
    <name type="scientific">mine drainage metagenome</name>
    <dbReference type="NCBI Taxonomy" id="410659"/>
    <lineage>
        <taxon>unclassified sequences</taxon>
        <taxon>metagenomes</taxon>
        <taxon>ecological metagenomes</taxon>
    </lineage>
</organism>
<proteinExistence type="inferred from homology"/>
<sequence length="232" mass="25288">MRLIALLIASLFITTAQAQAWGWKSHPATTTTTPPAVPLVTPAPGNFDYYVLSLSWSADWCATTGDARHDPQCASGRDYAFVLHGLWPQNEQGYPDNCHTSQRDPSRSQSAAMTDITGSAGLAWHEWQKHGRCTGLSAQAFYDTARKAYTSIAIPPELRHLNKQIDVAPSVIVDAFIAANPGLKRTMIAVTCDKGKIQEARICLTKTLQPRPCSPEAARSCHLSGAEMDPVR</sequence>
<dbReference type="InterPro" id="IPR018188">
    <property type="entry name" value="RNase_T2_His_AS_1"/>
</dbReference>
<accession>A0A1J5PVL1</accession>
<gene>
    <name evidence="3" type="ORF">GALL_465560</name>
</gene>
<comment type="similarity">
    <text evidence="1">Belongs to the RNase T2 family.</text>
</comment>
<reference evidence="3" key="1">
    <citation type="submission" date="2016-10" db="EMBL/GenBank/DDBJ databases">
        <title>Sequence of Gallionella enrichment culture.</title>
        <authorList>
            <person name="Poehlein A."/>
            <person name="Muehling M."/>
            <person name="Daniel R."/>
        </authorList>
    </citation>
    <scope>NUCLEOTIDE SEQUENCE</scope>
</reference>
<dbReference type="AlphaFoldDB" id="A0A1J5PVL1"/>
<dbReference type="GO" id="GO:0003723">
    <property type="term" value="F:RNA binding"/>
    <property type="evidence" value="ECO:0007669"/>
    <property type="project" value="InterPro"/>
</dbReference>
<dbReference type="PANTHER" id="PTHR11240:SF22">
    <property type="entry name" value="RIBONUCLEASE T2"/>
    <property type="match status" value="1"/>
</dbReference>
<dbReference type="GO" id="GO:0006401">
    <property type="term" value="P:RNA catabolic process"/>
    <property type="evidence" value="ECO:0007669"/>
    <property type="project" value="UniProtKB-ARBA"/>
</dbReference>
<dbReference type="Pfam" id="PF00445">
    <property type="entry name" value="Ribonuclease_T2"/>
    <property type="match status" value="1"/>
</dbReference>
<comment type="caution">
    <text evidence="3">The sequence shown here is derived from an EMBL/GenBank/DDBJ whole genome shotgun (WGS) entry which is preliminary data.</text>
</comment>
<feature type="region of interest" description="Disordered" evidence="2">
    <location>
        <begin position="213"/>
        <end position="232"/>
    </location>
</feature>
<dbReference type="Gene3D" id="3.90.730.10">
    <property type="entry name" value="Ribonuclease T2-like"/>
    <property type="match status" value="1"/>
</dbReference>
<dbReference type="PROSITE" id="PS00530">
    <property type="entry name" value="RNASE_T2_1"/>
    <property type="match status" value="1"/>
</dbReference>
<dbReference type="CDD" id="cd01062">
    <property type="entry name" value="RNase_T2_prok"/>
    <property type="match status" value="1"/>
</dbReference>
<dbReference type="GO" id="GO:0033897">
    <property type="term" value="F:ribonuclease T2 activity"/>
    <property type="evidence" value="ECO:0007669"/>
    <property type="project" value="InterPro"/>
</dbReference>
<dbReference type="EMBL" id="MLJW01003545">
    <property type="protein sequence ID" value="OIQ71823.1"/>
    <property type="molecule type" value="Genomic_DNA"/>
</dbReference>
<dbReference type="InterPro" id="IPR039378">
    <property type="entry name" value="RNase_T2_prok"/>
</dbReference>
<evidence type="ECO:0000313" key="3">
    <source>
        <dbReference type="EMBL" id="OIQ71823.1"/>
    </source>
</evidence>
<dbReference type="InterPro" id="IPR036430">
    <property type="entry name" value="RNase_T2-like_sf"/>
</dbReference>
<dbReference type="InterPro" id="IPR001568">
    <property type="entry name" value="RNase_T2-like"/>
</dbReference>
<dbReference type="SUPFAM" id="SSF55895">
    <property type="entry name" value="Ribonuclease Rh-like"/>
    <property type="match status" value="1"/>
</dbReference>
<protein>
    <submittedName>
        <fullName evidence="3">Ribonuclease I</fullName>
    </submittedName>
</protein>
<name>A0A1J5PVL1_9ZZZZ</name>
<dbReference type="PANTHER" id="PTHR11240">
    <property type="entry name" value="RIBONUCLEASE T2"/>
    <property type="match status" value="1"/>
</dbReference>